<organism evidence="2 3">
    <name type="scientific">Clavibacter zhangzhiyongii</name>
    <dbReference type="NCBI Taxonomy" id="2768071"/>
    <lineage>
        <taxon>Bacteria</taxon>
        <taxon>Bacillati</taxon>
        <taxon>Actinomycetota</taxon>
        <taxon>Actinomycetes</taxon>
        <taxon>Micrococcales</taxon>
        <taxon>Microbacteriaceae</taxon>
        <taxon>Clavibacter</taxon>
    </lineage>
</organism>
<keyword evidence="1" id="KW-0472">Membrane</keyword>
<gene>
    <name evidence="2" type="ORF">H9X71_12645</name>
</gene>
<evidence type="ECO:0000313" key="2">
    <source>
        <dbReference type="EMBL" id="QOD43425.1"/>
    </source>
</evidence>
<name>A0A7L7Z167_9MICO</name>
<dbReference type="EMBL" id="CP061274">
    <property type="protein sequence ID" value="QOD43425.1"/>
    <property type="molecule type" value="Genomic_DNA"/>
</dbReference>
<dbReference type="AlphaFoldDB" id="A0A7L7Z167"/>
<keyword evidence="1" id="KW-0812">Transmembrane</keyword>
<dbReference type="KEGG" id="czh:H9X71_12645"/>
<keyword evidence="1" id="KW-1133">Transmembrane helix</keyword>
<protein>
    <submittedName>
        <fullName evidence="2">Uncharacterized protein</fullName>
    </submittedName>
</protein>
<dbReference type="Proteomes" id="UP000516660">
    <property type="component" value="Chromosome"/>
</dbReference>
<proteinExistence type="predicted"/>
<feature type="transmembrane region" description="Helical" evidence="1">
    <location>
        <begin position="57"/>
        <end position="79"/>
    </location>
</feature>
<sequence length="192" mass="19486">MLQDHARGLAADAPGAPLGWTGGMPRRASVRPAVPVPPAALVTARGPRSARRPASRLAAVPLAGALVLALGGCGAAGAVGRMTTPADARVYETAAEADGRIPAWIPADATGIRIKTSLRGDGAILEFRSPTPADRLGCDAAPADVPPPAVQDTWWPDPSPAASMSCGDRWLAAAEGDAVRAWLPQGSPALDL</sequence>
<reference evidence="2 3" key="1">
    <citation type="submission" date="2020-08" db="EMBL/GenBank/DDBJ databases">
        <title>Description of Clavibacter zhangzhiyonge sp. nov., a phytopathogenic actinobacterium isolated from barley seeds, causing leaf brown spot and decline.</title>
        <authorList>
            <person name="Tian Q."/>
            <person name="Chuan J."/>
            <person name="Zhao W."/>
            <person name="Li X."/>
        </authorList>
    </citation>
    <scope>NUCLEOTIDE SEQUENCE [LARGE SCALE GENOMIC DNA]</scope>
    <source>
        <strain evidence="2 3">DM1</strain>
    </source>
</reference>
<keyword evidence="3" id="KW-1185">Reference proteome</keyword>
<evidence type="ECO:0000256" key="1">
    <source>
        <dbReference type="SAM" id="Phobius"/>
    </source>
</evidence>
<evidence type="ECO:0000313" key="3">
    <source>
        <dbReference type="Proteomes" id="UP000516660"/>
    </source>
</evidence>
<accession>A0A7L7Z167</accession>